<dbReference type="InterPro" id="IPR012827">
    <property type="entry name" value="Hemerythrin_metal-bd"/>
</dbReference>
<feature type="domain" description="Hemerythrin-like" evidence="4">
    <location>
        <begin position="14"/>
        <end position="145"/>
    </location>
</feature>
<dbReference type="GO" id="GO:0046872">
    <property type="term" value="F:metal ion binding"/>
    <property type="evidence" value="ECO:0007669"/>
    <property type="project" value="UniProtKB-KW"/>
</dbReference>
<dbReference type="RefSeq" id="WP_100918331.1">
    <property type="nucleotide sequence ID" value="NZ_CP020370.1"/>
</dbReference>
<reference evidence="5 6" key="1">
    <citation type="submission" date="2017-03" db="EMBL/GenBank/DDBJ databases">
        <title>Complete genome sequence of Candidatus 'Thiodictyon syntrophicum' sp. nov. strain Cad16T, a photolithoautotroph purple sulfur bacterium isolated from an alpine meromictic lake.</title>
        <authorList>
            <person name="Luedin S.M."/>
            <person name="Pothier J.F."/>
            <person name="Danza F."/>
            <person name="Storelli N."/>
            <person name="Wittwer M."/>
            <person name="Tonolla M."/>
        </authorList>
    </citation>
    <scope>NUCLEOTIDE SEQUENCE [LARGE SCALE GENOMIC DNA]</scope>
    <source>
        <strain evidence="5 6">Cad16T</strain>
    </source>
</reference>
<dbReference type="SUPFAM" id="SSF47188">
    <property type="entry name" value="Hemerythrin-like"/>
    <property type="match status" value="1"/>
</dbReference>
<proteinExistence type="inferred from homology"/>
<keyword evidence="3" id="KW-0408">Iron</keyword>
<dbReference type="OrthoDB" id="1122424at2"/>
<accession>A0A2K8U4M4</accession>
<evidence type="ECO:0000313" key="6">
    <source>
        <dbReference type="Proteomes" id="UP000232638"/>
    </source>
</evidence>
<evidence type="ECO:0000256" key="2">
    <source>
        <dbReference type="ARBA" id="ARBA00022723"/>
    </source>
</evidence>
<evidence type="ECO:0000313" key="5">
    <source>
        <dbReference type="EMBL" id="AUB80534.1"/>
    </source>
</evidence>
<evidence type="ECO:0000259" key="4">
    <source>
        <dbReference type="Pfam" id="PF01814"/>
    </source>
</evidence>
<dbReference type="Proteomes" id="UP000232638">
    <property type="component" value="Chromosome"/>
</dbReference>
<keyword evidence="6" id="KW-1185">Reference proteome</keyword>
<organism evidence="5 6">
    <name type="scientific">Candidatus Thiodictyon syntrophicum</name>
    <dbReference type="NCBI Taxonomy" id="1166950"/>
    <lineage>
        <taxon>Bacteria</taxon>
        <taxon>Pseudomonadati</taxon>
        <taxon>Pseudomonadota</taxon>
        <taxon>Gammaproteobacteria</taxon>
        <taxon>Chromatiales</taxon>
        <taxon>Chromatiaceae</taxon>
        <taxon>Thiodictyon</taxon>
    </lineage>
</organism>
<dbReference type="Pfam" id="PF01814">
    <property type="entry name" value="Hemerythrin"/>
    <property type="match status" value="1"/>
</dbReference>
<gene>
    <name evidence="5" type="ORF">THSYN_05930</name>
</gene>
<comment type="similarity">
    <text evidence="1">Belongs to the hemerythrin family.</text>
</comment>
<dbReference type="EMBL" id="CP020370">
    <property type="protein sequence ID" value="AUB80534.1"/>
    <property type="molecule type" value="Genomic_DNA"/>
</dbReference>
<dbReference type="InterPro" id="IPR050669">
    <property type="entry name" value="Hemerythrin"/>
</dbReference>
<dbReference type="PANTHER" id="PTHR37164:SF1">
    <property type="entry name" value="BACTERIOHEMERYTHRIN"/>
    <property type="match status" value="1"/>
</dbReference>
<dbReference type="InterPro" id="IPR012312">
    <property type="entry name" value="Hemerythrin-like"/>
</dbReference>
<sequence>MSRLLTWRNEWCLGIGALDADHRALVEALIDISLRYCPQAAAPVAFPRGVPAPGTGAASGPRGLAEALTAFGDKARAHCRREEAFMRAIGYARRAEHEEQHIVLMAKFDTMVRECRARGILVFDDIGQEWVRDWLLGHIVGCDREFARVYFSLVGMESACG</sequence>
<dbReference type="AlphaFoldDB" id="A0A2K8U4M4"/>
<evidence type="ECO:0000256" key="3">
    <source>
        <dbReference type="ARBA" id="ARBA00023004"/>
    </source>
</evidence>
<dbReference type="PANTHER" id="PTHR37164">
    <property type="entry name" value="BACTERIOHEMERYTHRIN"/>
    <property type="match status" value="1"/>
</dbReference>
<dbReference type="InterPro" id="IPR035938">
    <property type="entry name" value="Hemerythrin-like_sf"/>
</dbReference>
<dbReference type="Gene3D" id="1.20.120.50">
    <property type="entry name" value="Hemerythrin-like"/>
    <property type="match status" value="1"/>
</dbReference>
<dbReference type="KEGG" id="tsy:THSYN_05930"/>
<keyword evidence="2" id="KW-0479">Metal-binding</keyword>
<evidence type="ECO:0000256" key="1">
    <source>
        <dbReference type="ARBA" id="ARBA00010587"/>
    </source>
</evidence>
<protein>
    <submittedName>
        <fullName evidence="5">Hemerythrin</fullName>
    </submittedName>
</protein>
<name>A0A2K8U4M4_9GAMM</name>
<dbReference type="CDD" id="cd12107">
    <property type="entry name" value="Hemerythrin"/>
    <property type="match status" value="1"/>
</dbReference>